<dbReference type="OrthoDB" id="7987765at2"/>
<sequence length="335" mass="37431">MAVLSDLGAQLAAWEDAYVSAVGFERYWRASAWTASEAAKTVAVRMRAATMEVIDRPTPWIGRAWQYTSALSRGTRPSDTVSADAFALDDQSVVMKYLRGDGPQVRLPGDVGLSRDRILVPNWRNLETTQRIKPNRHGNLPGGVAARLKREAAGTAARRRIRGRWGVYEGKIAVGGSRVMGYIARPPPRVKKPEGKNRRMVWRNVRRPRLLLAAIPQATYRPILQRRWVEAQQEALAAVPGIMAAQLEENLRHVAARGRLDQAAALNRALEAIQRAGVSGREDQTRALLAQARSLLHSAGRTARTRMRPNFRTSDLHPLPLRVWKSRSTWSAVRH</sequence>
<evidence type="ECO:0000313" key="2">
    <source>
        <dbReference type="Proteomes" id="UP000078316"/>
    </source>
</evidence>
<name>A0A179S8U4_9HYPH</name>
<accession>A0A179S8U4</accession>
<comment type="caution">
    <text evidence="1">The sequence shown here is derived from an EMBL/GenBank/DDBJ whole genome shotgun (WGS) entry which is preliminary data.</text>
</comment>
<reference evidence="1 2" key="1">
    <citation type="submission" date="2016-04" db="EMBL/GenBank/DDBJ databases">
        <authorList>
            <person name="Evans L.H."/>
            <person name="Alamgir A."/>
            <person name="Owens N."/>
            <person name="Weber N.D."/>
            <person name="Virtaneva K."/>
            <person name="Barbian K."/>
            <person name="Babar A."/>
            <person name="Rosenke K."/>
        </authorList>
    </citation>
    <scope>NUCLEOTIDE SEQUENCE [LARGE SCALE GENOMIC DNA]</scope>
    <source>
        <strain evidence="1 2">PMB02</strain>
    </source>
</reference>
<gene>
    <name evidence="1" type="ORF">A5481_15975</name>
</gene>
<organism evidence="1 2">
    <name type="scientific">Methylobacterium platani</name>
    <dbReference type="NCBI Taxonomy" id="427683"/>
    <lineage>
        <taxon>Bacteria</taxon>
        <taxon>Pseudomonadati</taxon>
        <taxon>Pseudomonadota</taxon>
        <taxon>Alphaproteobacteria</taxon>
        <taxon>Hyphomicrobiales</taxon>
        <taxon>Methylobacteriaceae</taxon>
        <taxon>Methylobacterium</taxon>
    </lineage>
</organism>
<dbReference type="EMBL" id="LWHQ01000028">
    <property type="protein sequence ID" value="OAS23943.1"/>
    <property type="molecule type" value="Genomic_DNA"/>
</dbReference>
<proteinExistence type="predicted"/>
<protein>
    <submittedName>
        <fullName evidence="1">Uncharacterized protein</fullName>
    </submittedName>
</protein>
<dbReference type="Proteomes" id="UP000078316">
    <property type="component" value="Unassembled WGS sequence"/>
</dbReference>
<evidence type="ECO:0000313" key="1">
    <source>
        <dbReference type="EMBL" id="OAS23943.1"/>
    </source>
</evidence>
<dbReference type="AlphaFoldDB" id="A0A179S8U4"/>